<reference evidence="2" key="1">
    <citation type="submission" date="2020-06" db="EMBL/GenBank/DDBJ databases">
        <title>Draft genome of Bugula neritina, a colonial animal packing powerful symbionts and potential medicines.</title>
        <authorList>
            <person name="Rayko M."/>
        </authorList>
    </citation>
    <scope>NUCLEOTIDE SEQUENCE [LARGE SCALE GENOMIC DNA]</scope>
    <source>
        <strain evidence="2">Kwan_BN1</strain>
    </source>
</reference>
<sequence length="120" mass="12709">MSNQLKMTDISDSESSLEVAHQVAVDSTANTPPGAAKLYVHVEIPQDEFAASDVLSSQDSKLGKSVGSDSHIVYSSGASENLNSTNSSLSTDSLAGKTDNKDISSVLEQSLKGWRYAKLM</sequence>
<gene>
    <name evidence="2" type="ORF">EB796_007055</name>
</gene>
<evidence type="ECO:0000313" key="3">
    <source>
        <dbReference type="Proteomes" id="UP000593567"/>
    </source>
</evidence>
<feature type="compositionally biased region" description="Low complexity" evidence="1">
    <location>
        <begin position="79"/>
        <end position="94"/>
    </location>
</feature>
<proteinExistence type="predicted"/>
<dbReference type="AlphaFoldDB" id="A0A7J7K8U4"/>
<dbReference type="Proteomes" id="UP000593567">
    <property type="component" value="Unassembled WGS sequence"/>
</dbReference>
<evidence type="ECO:0000256" key="1">
    <source>
        <dbReference type="SAM" id="MobiDB-lite"/>
    </source>
</evidence>
<organism evidence="2 3">
    <name type="scientific">Bugula neritina</name>
    <name type="common">Brown bryozoan</name>
    <name type="synonym">Sertularia neritina</name>
    <dbReference type="NCBI Taxonomy" id="10212"/>
    <lineage>
        <taxon>Eukaryota</taxon>
        <taxon>Metazoa</taxon>
        <taxon>Spiralia</taxon>
        <taxon>Lophotrochozoa</taxon>
        <taxon>Bryozoa</taxon>
        <taxon>Gymnolaemata</taxon>
        <taxon>Cheilostomatida</taxon>
        <taxon>Flustrina</taxon>
        <taxon>Buguloidea</taxon>
        <taxon>Bugulidae</taxon>
        <taxon>Bugula</taxon>
    </lineage>
</organism>
<keyword evidence="3" id="KW-1185">Reference proteome</keyword>
<evidence type="ECO:0000313" key="2">
    <source>
        <dbReference type="EMBL" id="KAF6034635.1"/>
    </source>
</evidence>
<comment type="caution">
    <text evidence="2">The sequence shown here is derived from an EMBL/GenBank/DDBJ whole genome shotgun (WGS) entry which is preliminary data.</text>
</comment>
<feature type="region of interest" description="Disordered" evidence="1">
    <location>
        <begin position="76"/>
        <end position="102"/>
    </location>
</feature>
<dbReference type="EMBL" id="VXIV02001030">
    <property type="protein sequence ID" value="KAF6034635.1"/>
    <property type="molecule type" value="Genomic_DNA"/>
</dbReference>
<protein>
    <submittedName>
        <fullName evidence="2">Uncharacterized protein</fullName>
    </submittedName>
</protein>
<accession>A0A7J7K8U4</accession>
<name>A0A7J7K8U4_BUGNE</name>